<keyword evidence="2" id="KW-0472">Membrane</keyword>
<feature type="region of interest" description="Disordered" evidence="1">
    <location>
        <begin position="575"/>
        <end position="595"/>
    </location>
</feature>
<keyword evidence="6" id="KW-1185">Reference proteome</keyword>
<keyword evidence="2" id="KW-1133">Transmembrane helix</keyword>
<evidence type="ECO:0000256" key="2">
    <source>
        <dbReference type="SAM" id="Phobius"/>
    </source>
</evidence>
<feature type="transmembrane region" description="Helical" evidence="2">
    <location>
        <begin position="519"/>
        <end position="549"/>
    </location>
</feature>
<evidence type="ECO:0000259" key="4">
    <source>
        <dbReference type="Pfam" id="PF20684"/>
    </source>
</evidence>
<dbReference type="EMBL" id="JAQQWK010000012">
    <property type="protein sequence ID" value="KAK8022847.1"/>
    <property type="molecule type" value="Genomic_DNA"/>
</dbReference>
<evidence type="ECO:0000313" key="6">
    <source>
        <dbReference type="Proteomes" id="UP001444661"/>
    </source>
</evidence>
<reference evidence="5 6" key="1">
    <citation type="submission" date="2023-01" db="EMBL/GenBank/DDBJ databases">
        <title>Analysis of 21 Apiospora genomes using comparative genomics revels a genus with tremendous synthesis potential of carbohydrate active enzymes and secondary metabolites.</title>
        <authorList>
            <person name="Sorensen T."/>
        </authorList>
    </citation>
    <scope>NUCLEOTIDE SEQUENCE [LARGE SCALE GENOMIC DNA]</scope>
    <source>
        <strain evidence="5 6">CBS 33761</strain>
    </source>
</reference>
<name>A0ABR1RY46_9PEZI</name>
<dbReference type="InterPro" id="IPR052897">
    <property type="entry name" value="Sec-Metab_Biosynth_Hydrolase"/>
</dbReference>
<feature type="domain" description="Rhodopsin" evidence="4">
    <location>
        <begin position="321"/>
        <end position="545"/>
    </location>
</feature>
<dbReference type="SUPFAM" id="SSF53474">
    <property type="entry name" value="alpha/beta-Hydrolases"/>
    <property type="match status" value="1"/>
</dbReference>
<feature type="domain" description="AB hydrolase-1" evidence="3">
    <location>
        <begin position="7"/>
        <end position="257"/>
    </location>
</feature>
<dbReference type="PANTHER" id="PTHR37017">
    <property type="entry name" value="AB HYDROLASE-1 DOMAIN-CONTAINING PROTEIN-RELATED"/>
    <property type="match status" value="1"/>
</dbReference>
<evidence type="ECO:0000256" key="1">
    <source>
        <dbReference type="SAM" id="MobiDB-lite"/>
    </source>
</evidence>
<feature type="transmembrane region" description="Helical" evidence="2">
    <location>
        <begin position="300"/>
        <end position="325"/>
    </location>
</feature>
<organism evidence="5 6">
    <name type="scientific">Apiospora rasikravindrae</name>
    <dbReference type="NCBI Taxonomy" id="990691"/>
    <lineage>
        <taxon>Eukaryota</taxon>
        <taxon>Fungi</taxon>
        <taxon>Dikarya</taxon>
        <taxon>Ascomycota</taxon>
        <taxon>Pezizomycotina</taxon>
        <taxon>Sordariomycetes</taxon>
        <taxon>Xylariomycetidae</taxon>
        <taxon>Amphisphaeriales</taxon>
        <taxon>Apiosporaceae</taxon>
        <taxon>Apiospora</taxon>
    </lineage>
</organism>
<feature type="transmembrane region" description="Helical" evidence="2">
    <location>
        <begin position="452"/>
        <end position="475"/>
    </location>
</feature>
<gene>
    <name evidence="5" type="ORF">PG993_013614</name>
</gene>
<dbReference type="InterPro" id="IPR049326">
    <property type="entry name" value="Rhodopsin_dom_fungi"/>
</dbReference>
<dbReference type="InterPro" id="IPR029058">
    <property type="entry name" value="AB_hydrolase_fold"/>
</dbReference>
<comment type="caution">
    <text evidence="5">The sequence shown here is derived from an EMBL/GenBank/DDBJ whole genome shotgun (WGS) entry which is preliminary data.</text>
</comment>
<feature type="transmembrane region" description="Helical" evidence="2">
    <location>
        <begin position="380"/>
        <end position="398"/>
    </location>
</feature>
<evidence type="ECO:0000259" key="3">
    <source>
        <dbReference type="Pfam" id="PF12697"/>
    </source>
</evidence>
<feature type="transmembrane region" description="Helical" evidence="2">
    <location>
        <begin position="337"/>
        <end position="360"/>
    </location>
</feature>
<dbReference type="Pfam" id="PF20684">
    <property type="entry name" value="Fung_rhodopsin"/>
    <property type="match status" value="1"/>
</dbReference>
<protein>
    <recommendedName>
        <fullName evidence="7">AB hydrolase-1 domain-containing protein</fullName>
    </recommendedName>
</protein>
<feature type="transmembrane region" description="Helical" evidence="2">
    <location>
        <begin position="410"/>
        <end position="432"/>
    </location>
</feature>
<evidence type="ECO:0000313" key="5">
    <source>
        <dbReference type="EMBL" id="KAK8022847.1"/>
    </source>
</evidence>
<evidence type="ECO:0008006" key="7">
    <source>
        <dbReference type="Google" id="ProtNLM"/>
    </source>
</evidence>
<sequence>MSNPPTLILVPGAWHKPACYDEIIKILHETYKLKCVAVTLPSASDNPNGTLKNDIDVVREAMTREFRKGRDVVLVAHSYGGMVANSAIKGFNKPQGKSATQSTSLLSAKIKAQTTGHVVGLILIASGFTLTGLAFMDLFRGHPPPFWRINKNTGYAELTTSTRQLFYHDVPEEEAEYWVSQLTNQSLKSLFEGGEHAYAGWLDVPVWYLGTSEDQGNPVVAQRMQIGMAREMGADVQHRELQTSHSPFLSQPQETAQVVLDAVEAFTGKPVVAAKSSSSKRVRQDNALLPVPRLWQPATWFRAIFDANVAFMVLITIVIAARMYVRAWAYKQVWWDDCTMVIGATGTLAMCALDLIVMRHGGGLVLVDGPDSDPWEQKRISILFVKLSILLFYIRVFFPIGVSRKGTFWWLIQGVIWMNVLYTISIVTAVAVQCVPYGRPWGNVCMNTWLVLVFASSINTVSDFAVLLIPVGSVWKLQMSRSKKWAAVSLFAFGTLAPFASITRLVYQIAMAESKDVTVIYLVVAVFATTEQVIGIIVGCLPVMSFWLMQLKRKMRAERNGLHTASQRLRRDWQIPTGSRDRRQRQHVGGRDPYHVTDATIGSSQEILYSSLGNERGCERANESMAMTTLPINTRDMDDRV</sequence>
<dbReference type="Gene3D" id="3.40.50.1820">
    <property type="entry name" value="alpha/beta hydrolase"/>
    <property type="match status" value="1"/>
</dbReference>
<dbReference type="PANTHER" id="PTHR37017:SF3">
    <property type="entry name" value="AB HYDROLASE-1 DOMAIN-CONTAINING PROTEIN"/>
    <property type="match status" value="1"/>
</dbReference>
<feature type="transmembrane region" description="Helical" evidence="2">
    <location>
        <begin position="487"/>
        <end position="507"/>
    </location>
</feature>
<accession>A0ABR1RY46</accession>
<proteinExistence type="predicted"/>
<dbReference type="Proteomes" id="UP001444661">
    <property type="component" value="Unassembled WGS sequence"/>
</dbReference>
<feature type="transmembrane region" description="Helical" evidence="2">
    <location>
        <begin position="118"/>
        <end position="136"/>
    </location>
</feature>
<dbReference type="InterPro" id="IPR000073">
    <property type="entry name" value="AB_hydrolase_1"/>
</dbReference>
<keyword evidence="2" id="KW-0812">Transmembrane</keyword>
<dbReference type="Pfam" id="PF12697">
    <property type="entry name" value="Abhydrolase_6"/>
    <property type="match status" value="1"/>
</dbReference>